<organism evidence="1">
    <name type="scientific">Magallana gigas</name>
    <name type="common">Pacific oyster</name>
    <name type="synonym">Crassostrea gigas</name>
    <dbReference type="NCBI Taxonomy" id="29159"/>
    <lineage>
        <taxon>Eukaryota</taxon>
        <taxon>Metazoa</taxon>
        <taxon>Spiralia</taxon>
        <taxon>Lophotrochozoa</taxon>
        <taxon>Mollusca</taxon>
        <taxon>Bivalvia</taxon>
        <taxon>Autobranchia</taxon>
        <taxon>Pteriomorphia</taxon>
        <taxon>Ostreida</taxon>
        <taxon>Ostreoidea</taxon>
        <taxon>Ostreidae</taxon>
        <taxon>Magallana</taxon>
    </lineage>
</organism>
<dbReference type="InParanoid" id="K1Q5A5"/>
<dbReference type="HOGENOM" id="CLU_2963020_0_0_1"/>
<name>K1Q5A5_MAGGI</name>
<proteinExistence type="predicted"/>
<dbReference type="EMBL" id="JH816394">
    <property type="protein sequence ID" value="EKC26484.1"/>
    <property type="molecule type" value="Genomic_DNA"/>
</dbReference>
<gene>
    <name evidence="1" type="ORF">CGI_10007815</name>
</gene>
<reference evidence="1" key="1">
    <citation type="journal article" date="2012" name="Nature">
        <title>The oyster genome reveals stress adaptation and complexity of shell formation.</title>
        <authorList>
            <person name="Zhang G."/>
            <person name="Fang X."/>
            <person name="Guo X."/>
            <person name="Li L."/>
            <person name="Luo R."/>
            <person name="Xu F."/>
            <person name="Yang P."/>
            <person name="Zhang L."/>
            <person name="Wang X."/>
            <person name="Qi H."/>
            <person name="Xiong Z."/>
            <person name="Que H."/>
            <person name="Xie Y."/>
            <person name="Holland P.W."/>
            <person name="Paps J."/>
            <person name="Zhu Y."/>
            <person name="Wu F."/>
            <person name="Chen Y."/>
            <person name="Wang J."/>
            <person name="Peng C."/>
            <person name="Meng J."/>
            <person name="Yang L."/>
            <person name="Liu J."/>
            <person name="Wen B."/>
            <person name="Zhang N."/>
            <person name="Huang Z."/>
            <person name="Zhu Q."/>
            <person name="Feng Y."/>
            <person name="Mount A."/>
            <person name="Hedgecock D."/>
            <person name="Xu Z."/>
            <person name="Liu Y."/>
            <person name="Domazet-Loso T."/>
            <person name="Du Y."/>
            <person name="Sun X."/>
            <person name="Zhang S."/>
            <person name="Liu B."/>
            <person name="Cheng P."/>
            <person name="Jiang X."/>
            <person name="Li J."/>
            <person name="Fan D."/>
            <person name="Wang W."/>
            <person name="Fu W."/>
            <person name="Wang T."/>
            <person name="Wang B."/>
            <person name="Zhang J."/>
            <person name="Peng Z."/>
            <person name="Li Y."/>
            <person name="Li N."/>
            <person name="Wang J."/>
            <person name="Chen M."/>
            <person name="He Y."/>
            <person name="Tan F."/>
            <person name="Song X."/>
            <person name="Zheng Q."/>
            <person name="Huang R."/>
            <person name="Yang H."/>
            <person name="Du X."/>
            <person name="Chen L."/>
            <person name="Yang M."/>
            <person name="Gaffney P.M."/>
            <person name="Wang S."/>
            <person name="Luo L."/>
            <person name="She Z."/>
            <person name="Ming Y."/>
            <person name="Huang W."/>
            <person name="Zhang S."/>
            <person name="Huang B."/>
            <person name="Zhang Y."/>
            <person name="Qu T."/>
            <person name="Ni P."/>
            <person name="Miao G."/>
            <person name="Wang J."/>
            <person name="Wang Q."/>
            <person name="Steinberg C.E."/>
            <person name="Wang H."/>
            <person name="Li N."/>
            <person name="Qian L."/>
            <person name="Zhang G."/>
            <person name="Li Y."/>
            <person name="Yang H."/>
            <person name="Liu X."/>
            <person name="Wang J."/>
            <person name="Yin Y."/>
            <person name="Wang J."/>
        </authorList>
    </citation>
    <scope>NUCLEOTIDE SEQUENCE [LARGE SCALE GENOMIC DNA]</scope>
    <source>
        <strain evidence="1">05x7-T-G4-1.051#20</strain>
    </source>
</reference>
<accession>K1Q5A5</accession>
<dbReference type="AlphaFoldDB" id="K1Q5A5"/>
<evidence type="ECO:0000313" key="1">
    <source>
        <dbReference type="EMBL" id="EKC26484.1"/>
    </source>
</evidence>
<sequence>MPKFFRSSFVRQVDNLTNLRHKYLDLDTEVISHGGSSRLGLIIVVPDKSRFDPASEPSH</sequence>
<protein>
    <submittedName>
        <fullName evidence="1">Uncharacterized protein</fullName>
    </submittedName>
</protein>